<proteinExistence type="predicted"/>
<sequence>MNRQKLASLLV</sequence>
<reference evidence="1" key="2">
    <citation type="journal article" date="2015" name="Data Brief">
        <title>Shoot transcriptome of the giant reed, Arundo donax.</title>
        <authorList>
            <person name="Barrero R.A."/>
            <person name="Guerrero F.D."/>
            <person name="Moolhuijzen P."/>
            <person name="Goolsby J.A."/>
            <person name="Tidwell J."/>
            <person name="Bellgard S.E."/>
            <person name="Bellgard M.I."/>
        </authorList>
    </citation>
    <scope>NUCLEOTIDE SEQUENCE</scope>
    <source>
        <tissue evidence="1">Shoot tissue taken approximately 20 cm above the soil surface</tissue>
    </source>
</reference>
<organism evidence="1">
    <name type="scientific">Arundo donax</name>
    <name type="common">Giant reed</name>
    <name type="synonym">Donax arundinaceus</name>
    <dbReference type="NCBI Taxonomy" id="35708"/>
    <lineage>
        <taxon>Eukaryota</taxon>
        <taxon>Viridiplantae</taxon>
        <taxon>Streptophyta</taxon>
        <taxon>Embryophyta</taxon>
        <taxon>Tracheophyta</taxon>
        <taxon>Spermatophyta</taxon>
        <taxon>Magnoliopsida</taxon>
        <taxon>Liliopsida</taxon>
        <taxon>Poales</taxon>
        <taxon>Poaceae</taxon>
        <taxon>PACMAD clade</taxon>
        <taxon>Arundinoideae</taxon>
        <taxon>Arundineae</taxon>
        <taxon>Arundo</taxon>
    </lineage>
</organism>
<protein>
    <submittedName>
        <fullName evidence="1">Uncharacterized protein</fullName>
    </submittedName>
</protein>
<name>A0A0A9KY51_ARUDO</name>
<dbReference type="EMBL" id="GBRH01277519">
    <property type="protein sequence ID" value="JAD20376.1"/>
    <property type="molecule type" value="Transcribed_RNA"/>
</dbReference>
<accession>A0A0A9KY51</accession>
<reference evidence="1" key="1">
    <citation type="submission" date="2014-09" db="EMBL/GenBank/DDBJ databases">
        <authorList>
            <person name="Magalhaes I.L.F."/>
            <person name="Oliveira U."/>
            <person name="Santos F.R."/>
            <person name="Vidigal T.H.D.A."/>
            <person name="Brescovit A.D."/>
            <person name="Santos A.J."/>
        </authorList>
    </citation>
    <scope>NUCLEOTIDE SEQUENCE</scope>
    <source>
        <tissue evidence="1">Shoot tissue taken approximately 20 cm above the soil surface</tissue>
    </source>
</reference>
<evidence type="ECO:0000313" key="1">
    <source>
        <dbReference type="EMBL" id="JAD20376.1"/>
    </source>
</evidence>